<dbReference type="PANTHER" id="PTHR43132">
    <property type="entry name" value="ARSENICAL RESISTANCE OPERON REPRESSOR ARSR-RELATED"/>
    <property type="match status" value="1"/>
</dbReference>
<dbReference type="GO" id="GO:0003700">
    <property type="term" value="F:DNA-binding transcription factor activity"/>
    <property type="evidence" value="ECO:0007669"/>
    <property type="project" value="InterPro"/>
</dbReference>
<dbReference type="InterPro" id="IPR036390">
    <property type="entry name" value="WH_DNA-bd_sf"/>
</dbReference>
<evidence type="ECO:0000256" key="3">
    <source>
        <dbReference type="ARBA" id="ARBA00023163"/>
    </source>
</evidence>
<dbReference type="Pfam" id="PF01022">
    <property type="entry name" value="HTH_5"/>
    <property type="match status" value="1"/>
</dbReference>
<protein>
    <submittedName>
        <fullName evidence="5">Transcriptional regulator</fullName>
    </submittedName>
</protein>
<accession>A0A328P9T3</accession>
<dbReference type="InterPro" id="IPR011991">
    <property type="entry name" value="ArsR-like_HTH"/>
</dbReference>
<dbReference type="InterPro" id="IPR036388">
    <property type="entry name" value="WH-like_DNA-bd_sf"/>
</dbReference>
<proteinExistence type="predicted"/>
<dbReference type="RefSeq" id="WP_112093645.1">
    <property type="nucleotide sequence ID" value="NZ_QLOE01000003.1"/>
</dbReference>
<dbReference type="OrthoDB" id="46231at2157"/>
<dbReference type="SUPFAM" id="SSF46785">
    <property type="entry name" value="Winged helix' DNA-binding domain"/>
    <property type="match status" value="1"/>
</dbReference>
<comment type="caution">
    <text evidence="5">The sequence shown here is derived from an EMBL/GenBank/DDBJ whole genome shotgun (WGS) entry which is preliminary data.</text>
</comment>
<dbReference type="CDD" id="cd00090">
    <property type="entry name" value="HTH_ARSR"/>
    <property type="match status" value="1"/>
</dbReference>
<reference evidence="5 6" key="1">
    <citation type="submission" date="2018-06" db="EMBL/GenBank/DDBJ databases">
        <title>Draft genome sequence of hyperthermophilic methanogen Methanothermobacter tenebrarum sp. MCM-B 1447.</title>
        <authorList>
            <person name="Pore S.D."/>
            <person name="Dagar S."/>
            <person name="Dhakephalkar P.K."/>
        </authorList>
    </citation>
    <scope>NUCLEOTIDE SEQUENCE [LARGE SCALE GENOMIC DNA]</scope>
    <source>
        <strain evidence="5 6">MCM B 1447</strain>
    </source>
</reference>
<dbReference type="Proteomes" id="UP000249782">
    <property type="component" value="Unassembled WGS sequence"/>
</dbReference>
<name>A0A328P9T3_9EURY</name>
<feature type="domain" description="HTH arsR-type" evidence="4">
    <location>
        <begin position="24"/>
        <end position="115"/>
    </location>
</feature>
<evidence type="ECO:0000256" key="1">
    <source>
        <dbReference type="ARBA" id="ARBA00023015"/>
    </source>
</evidence>
<dbReference type="EMBL" id="QLOE01000003">
    <property type="protein sequence ID" value="RAO79357.1"/>
    <property type="molecule type" value="Genomic_DNA"/>
</dbReference>
<dbReference type="PROSITE" id="PS50987">
    <property type="entry name" value="HTH_ARSR_2"/>
    <property type="match status" value="1"/>
</dbReference>
<evidence type="ECO:0000313" key="5">
    <source>
        <dbReference type="EMBL" id="RAO79357.1"/>
    </source>
</evidence>
<dbReference type="PRINTS" id="PR00778">
    <property type="entry name" value="HTHARSR"/>
</dbReference>
<keyword evidence="3" id="KW-0804">Transcription</keyword>
<organism evidence="5 6">
    <name type="scientific">Methanothermobacter tenebrarum</name>
    <dbReference type="NCBI Taxonomy" id="680118"/>
    <lineage>
        <taxon>Archaea</taxon>
        <taxon>Methanobacteriati</taxon>
        <taxon>Methanobacteriota</taxon>
        <taxon>Methanomada group</taxon>
        <taxon>Methanobacteria</taxon>
        <taxon>Methanobacteriales</taxon>
        <taxon>Methanobacteriaceae</taxon>
        <taxon>Methanothermobacter</taxon>
    </lineage>
</organism>
<dbReference type="SMART" id="SM00418">
    <property type="entry name" value="HTH_ARSR"/>
    <property type="match status" value="1"/>
</dbReference>
<gene>
    <name evidence="5" type="ORF">DPC56_03340</name>
</gene>
<dbReference type="Gene3D" id="1.10.10.10">
    <property type="entry name" value="Winged helix-like DNA-binding domain superfamily/Winged helix DNA-binding domain"/>
    <property type="match status" value="1"/>
</dbReference>
<sequence>MKSDTKRPTNEQIKELKAILSKIPDDETLEKNASIIKALADPTRLKIVYLLQHGERCVCEIIEALKRPQPTISHHLAILKNVGILKWRKEGIWIHYRLADEKILELIEKLLKKIK</sequence>
<dbReference type="AlphaFoldDB" id="A0A328P9T3"/>
<keyword evidence="6" id="KW-1185">Reference proteome</keyword>
<keyword evidence="1" id="KW-0805">Transcription regulation</keyword>
<keyword evidence="2" id="KW-0238">DNA-binding</keyword>
<dbReference type="NCBIfam" id="NF033788">
    <property type="entry name" value="HTH_metalloreg"/>
    <property type="match status" value="1"/>
</dbReference>
<dbReference type="InterPro" id="IPR001845">
    <property type="entry name" value="HTH_ArsR_DNA-bd_dom"/>
</dbReference>
<dbReference type="PANTHER" id="PTHR43132:SF2">
    <property type="entry name" value="ARSENICAL RESISTANCE OPERON REPRESSOR ARSR-RELATED"/>
    <property type="match status" value="1"/>
</dbReference>
<evidence type="ECO:0000256" key="2">
    <source>
        <dbReference type="ARBA" id="ARBA00023125"/>
    </source>
</evidence>
<evidence type="ECO:0000259" key="4">
    <source>
        <dbReference type="PROSITE" id="PS50987"/>
    </source>
</evidence>
<dbReference type="InterPro" id="IPR051011">
    <property type="entry name" value="Metal_resp_trans_reg"/>
</dbReference>
<dbReference type="GO" id="GO:0003677">
    <property type="term" value="F:DNA binding"/>
    <property type="evidence" value="ECO:0007669"/>
    <property type="project" value="UniProtKB-KW"/>
</dbReference>
<evidence type="ECO:0000313" key="6">
    <source>
        <dbReference type="Proteomes" id="UP000249782"/>
    </source>
</evidence>